<reference evidence="1" key="2">
    <citation type="journal article" date="2021" name="PeerJ">
        <title>Extensive microbial diversity within the chicken gut microbiome revealed by metagenomics and culture.</title>
        <authorList>
            <person name="Gilroy R."/>
            <person name="Ravi A."/>
            <person name="Getino M."/>
            <person name="Pursley I."/>
            <person name="Horton D.L."/>
            <person name="Alikhan N.F."/>
            <person name="Baker D."/>
            <person name="Gharbi K."/>
            <person name="Hall N."/>
            <person name="Watson M."/>
            <person name="Adriaenssens E.M."/>
            <person name="Foster-Nyarko E."/>
            <person name="Jarju S."/>
            <person name="Secka A."/>
            <person name="Antonio M."/>
            <person name="Oren A."/>
            <person name="Chaudhuri R.R."/>
            <person name="La Ragione R."/>
            <person name="Hildebrand F."/>
            <person name="Pallen M.J."/>
        </authorList>
    </citation>
    <scope>NUCLEOTIDE SEQUENCE</scope>
    <source>
        <strain evidence="1">B1-8020</strain>
    </source>
</reference>
<gene>
    <name evidence="1" type="ORF">IAB81_02700</name>
</gene>
<evidence type="ECO:0000313" key="1">
    <source>
        <dbReference type="EMBL" id="MBO8472522.1"/>
    </source>
</evidence>
<comment type="caution">
    <text evidence="1">The sequence shown here is derived from an EMBL/GenBank/DDBJ whole genome shotgun (WGS) entry which is preliminary data.</text>
</comment>
<organism evidence="1 2">
    <name type="scientific">Candidatus Merdivivens pullicola</name>
    <dbReference type="NCBI Taxonomy" id="2840872"/>
    <lineage>
        <taxon>Bacteria</taxon>
        <taxon>Pseudomonadati</taxon>
        <taxon>Bacteroidota</taxon>
        <taxon>Bacteroidia</taxon>
        <taxon>Bacteroidales</taxon>
        <taxon>Muribaculaceae</taxon>
        <taxon>Muribaculaceae incertae sedis</taxon>
        <taxon>Candidatus Merdivivens</taxon>
    </lineage>
</organism>
<dbReference type="AlphaFoldDB" id="A0A9D9IGR9"/>
<dbReference type="Proteomes" id="UP000823604">
    <property type="component" value="Unassembled WGS sequence"/>
</dbReference>
<sequence>MVIAGGQYMKEIDWEQRRYEIAKEMLPITCDRRKPYWNKIRGEEVVAAVAYADALIEELKKNSYGKND</sequence>
<evidence type="ECO:0000313" key="2">
    <source>
        <dbReference type="Proteomes" id="UP000823604"/>
    </source>
</evidence>
<name>A0A9D9IGR9_9BACT</name>
<dbReference type="EMBL" id="JADIMA010000028">
    <property type="protein sequence ID" value="MBO8472522.1"/>
    <property type="molecule type" value="Genomic_DNA"/>
</dbReference>
<protein>
    <submittedName>
        <fullName evidence="1">Uncharacterized protein</fullName>
    </submittedName>
</protein>
<proteinExistence type="predicted"/>
<accession>A0A9D9IGR9</accession>
<reference evidence="1" key="1">
    <citation type="submission" date="2020-10" db="EMBL/GenBank/DDBJ databases">
        <authorList>
            <person name="Gilroy R."/>
        </authorList>
    </citation>
    <scope>NUCLEOTIDE SEQUENCE</scope>
    <source>
        <strain evidence="1">B1-8020</strain>
    </source>
</reference>